<proteinExistence type="inferred from homology"/>
<dbReference type="Proteomes" id="UP001307849">
    <property type="component" value="Unassembled WGS sequence"/>
</dbReference>
<evidence type="ECO:0000256" key="1">
    <source>
        <dbReference type="ARBA" id="ARBA00038473"/>
    </source>
</evidence>
<dbReference type="InterPro" id="IPR012338">
    <property type="entry name" value="Beta-lactam/transpept-like"/>
</dbReference>
<organism evidence="3 4">
    <name type="scientific">Arthrobotrys conoides</name>
    <dbReference type="NCBI Taxonomy" id="74498"/>
    <lineage>
        <taxon>Eukaryota</taxon>
        <taxon>Fungi</taxon>
        <taxon>Dikarya</taxon>
        <taxon>Ascomycota</taxon>
        <taxon>Pezizomycotina</taxon>
        <taxon>Orbiliomycetes</taxon>
        <taxon>Orbiliales</taxon>
        <taxon>Orbiliaceae</taxon>
        <taxon>Arthrobotrys</taxon>
    </lineage>
</organism>
<reference evidence="3 4" key="1">
    <citation type="submission" date="2019-10" db="EMBL/GenBank/DDBJ databases">
        <authorList>
            <person name="Palmer J.M."/>
        </authorList>
    </citation>
    <scope>NUCLEOTIDE SEQUENCE [LARGE SCALE GENOMIC DNA]</scope>
    <source>
        <strain evidence="3 4">TWF506</strain>
    </source>
</reference>
<dbReference type="SUPFAM" id="SSF56601">
    <property type="entry name" value="beta-lactamase/transpeptidase-like"/>
    <property type="match status" value="1"/>
</dbReference>
<accession>A0AAN8NF02</accession>
<dbReference type="InterPro" id="IPR051478">
    <property type="entry name" value="Beta-lactamase-like_AB/R"/>
</dbReference>
<name>A0AAN8NF02_9PEZI</name>
<dbReference type="PANTHER" id="PTHR22935">
    <property type="entry name" value="PENICILLIN-BINDING PROTEIN"/>
    <property type="match status" value="1"/>
</dbReference>
<dbReference type="Pfam" id="PF00144">
    <property type="entry name" value="Beta-lactamase"/>
    <property type="match status" value="1"/>
</dbReference>
<protein>
    <recommendedName>
        <fullName evidence="2">Beta-lactamase-related domain-containing protein</fullName>
    </recommendedName>
</protein>
<sequence>MDHTFVGAIPRNLRKDMVTPNCRNMVDLVVPAVHDPAGGIFSTSNDLAKFIHKVLLSRSPLLISNSQRLNWLRSIHYNTDAITSVGTPWESYKAVMPDYASYNIYFKGGGLPGQFSQVSAFPEFGYGVTVLTSLGSTDAELFAGADTTDPLGLSYTIHNKLAPAIWKAYNHIVIQDYVGTYISSDGIARIVYEDGFLTLKELKLHGIDVLLKGDHLVWRSGGKQNPLFSYGAALIGTGFPGKFRGAPLFTCVWTGFDIVTTKSGWGLDLFVFKKVNGKMTFFYEPMRGKLVKQ</sequence>
<evidence type="ECO:0000259" key="2">
    <source>
        <dbReference type="Pfam" id="PF00144"/>
    </source>
</evidence>
<gene>
    <name evidence="3" type="ORF">TWF506_005929</name>
</gene>
<comment type="similarity">
    <text evidence="1">Belongs to the beta-lactamase family.</text>
</comment>
<dbReference type="AlphaFoldDB" id="A0AAN8NF02"/>
<comment type="caution">
    <text evidence="3">The sequence shown here is derived from an EMBL/GenBank/DDBJ whole genome shotgun (WGS) entry which is preliminary data.</text>
</comment>
<evidence type="ECO:0000313" key="4">
    <source>
        <dbReference type="Proteomes" id="UP001307849"/>
    </source>
</evidence>
<dbReference type="InterPro" id="IPR001466">
    <property type="entry name" value="Beta-lactam-related"/>
</dbReference>
<feature type="domain" description="Beta-lactamase-related" evidence="2">
    <location>
        <begin position="20"/>
        <end position="138"/>
    </location>
</feature>
<dbReference type="PANTHER" id="PTHR22935:SF95">
    <property type="entry name" value="BETA-LACTAMASE-LIKE 1-RELATED"/>
    <property type="match status" value="1"/>
</dbReference>
<keyword evidence="4" id="KW-1185">Reference proteome</keyword>
<evidence type="ECO:0000313" key="3">
    <source>
        <dbReference type="EMBL" id="KAK6518794.1"/>
    </source>
</evidence>
<dbReference type="EMBL" id="JAVHJM010000002">
    <property type="protein sequence ID" value="KAK6518794.1"/>
    <property type="molecule type" value="Genomic_DNA"/>
</dbReference>
<dbReference type="Gene3D" id="3.40.710.10">
    <property type="entry name" value="DD-peptidase/beta-lactamase superfamily"/>
    <property type="match status" value="1"/>
</dbReference>